<evidence type="ECO:0000313" key="24">
    <source>
        <dbReference type="EMBL" id="EHM12521.1"/>
    </source>
</evidence>
<organism evidence="24 25">
    <name type="scientific">Jonquetella anthropi DSM 22815</name>
    <dbReference type="NCBI Taxonomy" id="885272"/>
    <lineage>
        <taxon>Bacteria</taxon>
        <taxon>Thermotogati</taxon>
        <taxon>Synergistota</taxon>
        <taxon>Synergistia</taxon>
        <taxon>Synergistales</taxon>
        <taxon>Dethiosulfovibrionaceae</taxon>
        <taxon>Jonquetella</taxon>
    </lineage>
</organism>
<dbReference type="eggNOG" id="COG0646">
    <property type="taxonomic scope" value="Bacteria"/>
</dbReference>
<feature type="binding site" evidence="19">
    <location>
        <position position="210"/>
    </location>
    <ligand>
        <name>Zn(2+)</name>
        <dbReference type="ChEBI" id="CHEBI:29105"/>
    </ligand>
</feature>
<keyword evidence="25" id="KW-1185">Reference proteome</keyword>
<protein>
    <recommendedName>
        <fullName evidence="7">Methionine synthase</fullName>
        <ecNumber evidence="6">2.1.1.13</ecNumber>
    </recommendedName>
    <alternativeName>
        <fullName evidence="18">5-methyltetrahydrofolate--homocysteine methyltransferase</fullName>
    </alternativeName>
</protein>
<evidence type="ECO:0000256" key="19">
    <source>
        <dbReference type="PROSITE-ProRule" id="PRU00333"/>
    </source>
</evidence>
<evidence type="ECO:0000256" key="2">
    <source>
        <dbReference type="ARBA" id="ARBA00001947"/>
    </source>
</evidence>
<dbReference type="GO" id="GO:0046653">
    <property type="term" value="P:tetrahydrofolate metabolic process"/>
    <property type="evidence" value="ECO:0007669"/>
    <property type="project" value="TreeGrafter"/>
</dbReference>
<keyword evidence="9" id="KW-0028">Amino-acid biosynthesis</keyword>
<keyword evidence="10" id="KW-0846">Cobalamin</keyword>
<evidence type="ECO:0000256" key="10">
    <source>
        <dbReference type="ARBA" id="ARBA00022628"/>
    </source>
</evidence>
<dbReference type="UniPathway" id="UPA00051">
    <property type="reaction ID" value="UER00081"/>
</dbReference>
<keyword evidence="11 19" id="KW-0808">Transferase</keyword>
<dbReference type="Gene3D" id="3.40.50.280">
    <property type="entry name" value="Cobalamin-binding domain"/>
    <property type="match status" value="1"/>
</dbReference>
<comment type="cofactor">
    <cofactor evidence="2 19">
        <name>Zn(2+)</name>
        <dbReference type="ChEBI" id="CHEBI:29105"/>
    </cofactor>
</comment>
<dbReference type="InterPro" id="IPR003726">
    <property type="entry name" value="HCY_dom"/>
</dbReference>
<feature type="domain" description="B12-binding" evidence="22">
    <location>
        <begin position="683"/>
        <end position="808"/>
    </location>
</feature>
<dbReference type="Gene3D" id="3.20.20.20">
    <property type="entry name" value="Dihydropteroate synthase-like"/>
    <property type="match status" value="1"/>
</dbReference>
<feature type="binding site" evidence="19">
    <location>
        <position position="275"/>
    </location>
    <ligand>
        <name>Zn(2+)</name>
        <dbReference type="ChEBI" id="CHEBI:29105"/>
    </ligand>
</feature>
<dbReference type="SUPFAM" id="SSF82282">
    <property type="entry name" value="Homocysteine S-methyltransferase"/>
    <property type="match status" value="1"/>
</dbReference>
<dbReference type="InterPro" id="IPR036589">
    <property type="entry name" value="HCY_dom_sf"/>
</dbReference>
<evidence type="ECO:0000256" key="18">
    <source>
        <dbReference type="ARBA" id="ARBA00031040"/>
    </source>
</evidence>
<dbReference type="GO" id="GO:0032259">
    <property type="term" value="P:methylation"/>
    <property type="evidence" value="ECO:0007669"/>
    <property type="project" value="UniProtKB-KW"/>
</dbReference>
<dbReference type="SUPFAM" id="SSF52242">
    <property type="entry name" value="Cobalamin (vitamin B12)-binding domain"/>
    <property type="match status" value="1"/>
</dbReference>
<dbReference type="InterPro" id="IPR036594">
    <property type="entry name" value="Meth_synthase_dom"/>
</dbReference>
<dbReference type="PANTHER" id="PTHR45833:SF1">
    <property type="entry name" value="METHIONINE SYNTHASE"/>
    <property type="match status" value="1"/>
</dbReference>
<name>H0ULX9_9BACT</name>
<comment type="function">
    <text evidence="17">Catalyzes the transfer of a methyl group from methyl-cobalamin to homocysteine, yielding enzyme-bound cob(I)alamin and methionine. Subsequently, remethylates the cofactor using methyltetrahydrofolate.</text>
</comment>
<evidence type="ECO:0000256" key="14">
    <source>
        <dbReference type="ARBA" id="ARBA00022833"/>
    </source>
</evidence>
<comment type="pathway">
    <text evidence="4">Amino-acid biosynthesis; L-methionine biosynthesis via de novo pathway; L-methionine from L-homocysteine (MetH route): step 1/1.</text>
</comment>
<evidence type="ECO:0000256" key="9">
    <source>
        <dbReference type="ARBA" id="ARBA00022605"/>
    </source>
</evidence>
<dbReference type="Pfam" id="PF02574">
    <property type="entry name" value="S-methyl_trans"/>
    <property type="match status" value="1"/>
</dbReference>
<dbReference type="PANTHER" id="PTHR45833">
    <property type="entry name" value="METHIONINE SYNTHASE"/>
    <property type="match status" value="1"/>
</dbReference>
<evidence type="ECO:0000256" key="12">
    <source>
        <dbReference type="ARBA" id="ARBA00022691"/>
    </source>
</evidence>
<evidence type="ECO:0000256" key="13">
    <source>
        <dbReference type="ARBA" id="ARBA00022723"/>
    </source>
</evidence>
<evidence type="ECO:0000256" key="15">
    <source>
        <dbReference type="ARBA" id="ARBA00023167"/>
    </source>
</evidence>
<dbReference type="InterPro" id="IPR036724">
    <property type="entry name" value="Cobalamin-bd_sf"/>
</dbReference>
<comment type="catalytic activity">
    <reaction evidence="1">
        <text>(6S)-5-methyl-5,6,7,8-tetrahydrofolate + L-homocysteine = (6S)-5,6,7,8-tetrahydrofolate + L-methionine</text>
        <dbReference type="Rhea" id="RHEA:11172"/>
        <dbReference type="ChEBI" id="CHEBI:18608"/>
        <dbReference type="ChEBI" id="CHEBI:57453"/>
        <dbReference type="ChEBI" id="CHEBI:57844"/>
        <dbReference type="ChEBI" id="CHEBI:58199"/>
        <dbReference type="EC" id="2.1.1.13"/>
    </reaction>
</comment>
<comment type="cofactor">
    <cofactor evidence="3">
        <name>methylcob(III)alamin</name>
        <dbReference type="ChEBI" id="CHEBI:28115"/>
    </cofactor>
</comment>
<dbReference type="Pfam" id="PF02607">
    <property type="entry name" value="B12-binding_2"/>
    <property type="match status" value="1"/>
</dbReference>
<dbReference type="InterPro" id="IPR000489">
    <property type="entry name" value="Pterin-binding_dom"/>
</dbReference>
<sequence>MAVEFTSPSRRLTLGRDRIIFDGAMGTALGSRGLRRGSLPEELNLSSPETVAAVHRSFLEAGSDFITTNTFGAFPSRLAHAGLSVGPVVRSACQIARREAERFGGFVALDIGPSGRLMEPLGDATFDEIYQGVCEVLHAGAAYCDAVLLETFTDLAEIRAAALAVRENCGLPLLATMSFEPSGRTFSGASAEACSLVLSGLGASAFGTNCSAGPRALRETVRQICGACPVPVIVQPNAGLPEFSGSSVVYSAGPDEFQSVMGEFARWGVAVLGGCCGTTPDYIRRLSSLRGDVPPRSVPLGPAACSASQVVRFDMFVPVGERINPTGKPVLADAYASRLPSPLLEDAIKQTQEGAVMLDVNAGVPGVDEAAALSWAVQTLQEGVTCPLQLDSANPKALEAALRACVGLPMINSASARPESLEPAIRLAKKYGVSILGLPMDETGVPERAADRLAVAARIKERWTAAGLAAEKLLFDPLVMAAAAGPERVSETLNTLSALKERLGAKTMAGISNVSFGLPARGAVNRTMLAACLDRGLDAAILNPGDLGMMDTVAVWNLLSGRDADASGYLAYCAARPEELEPESRDALPVPEANQDDNEDELGRAVRLGLVQEARRAAAELCKGVSAMTVVEEYLVPALDRVGDDYEAGRIFLPGLLKAASAASAAFDEIRQALPAGSGARDKGPIVLATVQGDVHDIGKNIAGTVLESYGFRVIDLGKNVPAETVVRTVVENRAPLVGLSALMTATVASMEDTVAALRRAAPGVKIIVGGAVLSRVLARSIGADYYAATAMETVRLAEKAIKLKERE</sequence>
<keyword evidence="12" id="KW-0949">S-adenosyl-L-methionine</keyword>
<evidence type="ECO:0000256" key="5">
    <source>
        <dbReference type="ARBA" id="ARBA00010398"/>
    </source>
</evidence>
<dbReference type="InterPro" id="IPR050554">
    <property type="entry name" value="Met_Synthase/Corrinoid"/>
</dbReference>
<keyword evidence="16" id="KW-0170">Cobalt</keyword>
<evidence type="ECO:0000259" key="22">
    <source>
        <dbReference type="PROSITE" id="PS51332"/>
    </source>
</evidence>
<evidence type="ECO:0000256" key="16">
    <source>
        <dbReference type="ARBA" id="ARBA00023285"/>
    </source>
</evidence>
<feature type="domain" description="B12-binding N-terminal" evidence="23">
    <location>
        <begin position="573"/>
        <end position="682"/>
    </location>
</feature>
<dbReference type="SMART" id="SM01018">
    <property type="entry name" value="B12-binding_2"/>
    <property type="match status" value="1"/>
</dbReference>
<dbReference type="Proteomes" id="UP000003806">
    <property type="component" value="Chromosome"/>
</dbReference>
<evidence type="ECO:0000259" key="23">
    <source>
        <dbReference type="PROSITE" id="PS51337"/>
    </source>
</evidence>
<dbReference type="GO" id="GO:0031419">
    <property type="term" value="F:cobalamin binding"/>
    <property type="evidence" value="ECO:0007669"/>
    <property type="project" value="UniProtKB-KW"/>
</dbReference>
<dbReference type="eggNOG" id="COG1410">
    <property type="taxonomic scope" value="Bacteria"/>
</dbReference>
<evidence type="ECO:0000256" key="17">
    <source>
        <dbReference type="ARBA" id="ARBA00025552"/>
    </source>
</evidence>
<comment type="similarity">
    <text evidence="5">Belongs to the vitamin-B12 dependent methionine synthase family.</text>
</comment>
<feature type="domain" description="Pterin-binding" evidence="21">
    <location>
        <begin position="316"/>
        <end position="560"/>
    </location>
</feature>
<keyword evidence="8 19" id="KW-0489">Methyltransferase</keyword>
<dbReference type="Gene3D" id="3.20.20.330">
    <property type="entry name" value="Homocysteine-binding-like domain"/>
    <property type="match status" value="1"/>
</dbReference>
<keyword evidence="14 19" id="KW-0862">Zinc</keyword>
<dbReference type="InterPro" id="IPR003759">
    <property type="entry name" value="Cbl-bd_cap"/>
</dbReference>
<keyword evidence="15" id="KW-0486">Methionine biosynthesis</keyword>
<gene>
    <name evidence="24" type="ORF">JonanDRAFT_0087</name>
</gene>
<dbReference type="EMBL" id="CM001376">
    <property type="protein sequence ID" value="EHM12521.1"/>
    <property type="molecule type" value="Genomic_DNA"/>
</dbReference>
<dbReference type="Pfam" id="PF00809">
    <property type="entry name" value="Pterin_bind"/>
    <property type="match status" value="1"/>
</dbReference>
<accession>H0ULX9</accession>
<dbReference type="PROSITE" id="PS50970">
    <property type="entry name" value="HCY"/>
    <property type="match status" value="1"/>
</dbReference>
<feature type="binding site" evidence="19">
    <location>
        <position position="276"/>
    </location>
    <ligand>
        <name>Zn(2+)</name>
        <dbReference type="ChEBI" id="CHEBI:29105"/>
    </ligand>
</feature>
<evidence type="ECO:0000259" key="20">
    <source>
        <dbReference type="PROSITE" id="PS50970"/>
    </source>
</evidence>
<dbReference type="PROSITE" id="PS50972">
    <property type="entry name" value="PTERIN_BINDING"/>
    <property type="match status" value="1"/>
</dbReference>
<feature type="domain" description="Hcy-binding" evidence="20">
    <location>
        <begin position="7"/>
        <end position="290"/>
    </location>
</feature>
<dbReference type="GO" id="GO:0005829">
    <property type="term" value="C:cytosol"/>
    <property type="evidence" value="ECO:0007669"/>
    <property type="project" value="TreeGrafter"/>
</dbReference>
<evidence type="ECO:0000256" key="6">
    <source>
        <dbReference type="ARBA" id="ARBA00012032"/>
    </source>
</evidence>
<evidence type="ECO:0000256" key="7">
    <source>
        <dbReference type="ARBA" id="ARBA00013998"/>
    </source>
</evidence>
<dbReference type="OrthoDB" id="9803687at2"/>
<evidence type="ECO:0000256" key="8">
    <source>
        <dbReference type="ARBA" id="ARBA00022603"/>
    </source>
</evidence>
<dbReference type="GO" id="GO:0046872">
    <property type="term" value="F:metal ion binding"/>
    <property type="evidence" value="ECO:0007669"/>
    <property type="project" value="UniProtKB-KW"/>
</dbReference>
<dbReference type="STRING" id="885272.JonanDRAFT_0087"/>
<evidence type="ECO:0000256" key="1">
    <source>
        <dbReference type="ARBA" id="ARBA00001700"/>
    </source>
</evidence>
<dbReference type="GO" id="GO:0008705">
    <property type="term" value="F:methionine synthase activity"/>
    <property type="evidence" value="ECO:0007669"/>
    <property type="project" value="UniProtKB-EC"/>
</dbReference>
<dbReference type="Pfam" id="PF02310">
    <property type="entry name" value="B12-binding"/>
    <property type="match status" value="1"/>
</dbReference>
<dbReference type="PROSITE" id="PS51332">
    <property type="entry name" value="B12_BINDING"/>
    <property type="match status" value="1"/>
</dbReference>
<proteinExistence type="inferred from homology"/>
<dbReference type="PROSITE" id="PS51337">
    <property type="entry name" value="B12_BINDING_NTER"/>
    <property type="match status" value="1"/>
</dbReference>
<dbReference type="RefSeq" id="WP_008520046.1">
    <property type="nucleotide sequence ID" value="NZ_CM001376.1"/>
</dbReference>
<keyword evidence="13 19" id="KW-0479">Metal-binding</keyword>
<dbReference type="InterPro" id="IPR006158">
    <property type="entry name" value="Cobalamin-bd"/>
</dbReference>
<evidence type="ECO:0000256" key="4">
    <source>
        <dbReference type="ARBA" id="ARBA00005178"/>
    </source>
</evidence>
<dbReference type="Gene3D" id="1.10.1240.10">
    <property type="entry name" value="Methionine synthase domain"/>
    <property type="match status" value="1"/>
</dbReference>
<dbReference type="EC" id="2.1.1.13" evidence="6"/>
<dbReference type="HOGENOM" id="CLU_004914_0_2_0"/>
<dbReference type="GO" id="GO:0050667">
    <property type="term" value="P:homocysteine metabolic process"/>
    <property type="evidence" value="ECO:0007669"/>
    <property type="project" value="TreeGrafter"/>
</dbReference>
<dbReference type="AlphaFoldDB" id="H0ULX9"/>
<dbReference type="InterPro" id="IPR011005">
    <property type="entry name" value="Dihydropteroate_synth-like_sf"/>
</dbReference>
<evidence type="ECO:0000259" key="21">
    <source>
        <dbReference type="PROSITE" id="PS50972"/>
    </source>
</evidence>
<dbReference type="SUPFAM" id="SSF47644">
    <property type="entry name" value="Methionine synthase domain"/>
    <property type="match status" value="1"/>
</dbReference>
<reference evidence="24 25" key="1">
    <citation type="submission" date="2011-11" db="EMBL/GenBank/DDBJ databases">
        <title>The Noncontiguous Finished genome of Jonquetella anthropi DSM 22815.</title>
        <authorList>
            <consortium name="US DOE Joint Genome Institute (JGI-PGF)"/>
            <person name="Lucas S."/>
            <person name="Copeland A."/>
            <person name="Lapidus A."/>
            <person name="Glavina del Rio T."/>
            <person name="Dalin E."/>
            <person name="Tice H."/>
            <person name="Bruce D."/>
            <person name="Goodwin L."/>
            <person name="Pitluck S."/>
            <person name="Peters L."/>
            <person name="Mikhailova N."/>
            <person name="Held B."/>
            <person name="Kyrpides N."/>
            <person name="Mavromatis K."/>
            <person name="Ivanova N."/>
            <person name="Markowitz V."/>
            <person name="Cheng J.-F."/>
            <person name="Hugenholtz P."/>
            <person name="Woyke T."/>
            <person name="Wu D."/>
            <person name="Gronow S."/>
            <person name="Wellnitz S."/>
            <person name="Brambilla E."/>
            <person name="Klenk H.-P."/>
            <person name="Eisen J.A."/>
        </authorList>
    </citation>
    <scope>NUCLEOTIDE SEQUENCE [LARGE SCALE GENOMIC DNA]</scope>
    <source>
        <strain evidence="24 25">DSM 22815</strain>
    </source>
</reference>
<dbReference type="SUPFAM" id="SSF51717">
    <property type="entry name" value="Dihydropteroate synthetase-like"/>
    <property type="match status" value="1"/>
</dbReference>
<evidence type="ECO:0000256" key="3">
    <source>
        <dbReference type="ARBA" id="ARBA00001956"/>
    </source>
</evidence>
<evidence type="ECO:0000256" key="11">
    <source>
        <dbReference type="ARBA" id="ARBA00022679"/>
    </source>
</evidence>
<evidence type="ECO:0000313" key="25">
    <source>
        <dbReference type="Proteomes" id="UP000003806"/>
    </source>
</evidence>